<dbReference type="SMART" id="SM00389">
    <property type="entry name" value="HOX"/>
    <property type="match status" value="1"/>
</dbReference>
<dbReference type="EMBL" id="BTSY01000006">
    <property type="protein sequence ID" value="GMT32573.1"/>
    <property type="molecule type" value="Genomic_DNA"/>
</dbReference>
<keyword evidence="4 6" id="KW-0371">Homeobox</keyword>
<evidence type="ECO:0000256" key="3">
    <source>
        <dbReference type="ARBA" id="ARBA00023125"/>
    </source>
</evidence>
<proteinExistence type="predicted"/>
<evidence type="ECO:0000256" key="1">
    <source>
        <dbReference type="ARBA" id="ARBA00004123"/>
    </source>
</evidence>
<comment type="subcellular location">
    <subcellularLocation>
        <location evidence="1 6 7">Nucleus</location>
    </subcellularLocation>
</comment>
<evidence type="ECO:0000256" key="2">
    <source>
        <dbReference type="ARBA" id="ARBA00022473"/>
    </source>
</evidence>
<dbReference type="SUPFAM" id="SSF46689">
    <property type="entry name" value="Homeodomain-like"/>
    <property type="match status" value="1"/>
</dbReference>
<dbReference type="GO" id="GO:0000981">
    <property type="term" value="F:DNA-binding transcription factor activity, RNA polymerase II-specific"/>
    <property type="evidence" value="ECO:0007669"/>
    <property type="project" value="TreeGrafter"/>
</dbReference>
<dbReference type="InterPro" id="IPR001356">
    <property type="entry name" value="HD"/>
</dbReference>
<feature type="non-terminal residue" evidence="10">
    <location>
        <position position="1"/>
    </location>
</feature>
<feature type="compositionally biased region" description="Polar residues" evidence="8">
    <location>
        <begin position="25"/>
        <end position="34"/>
    </location>
</feature>
<dbReference type="GO" id="GO:0000978">
    <property type="term" value="F:RNA polymerase II cis-regulatory region sequence-specific DNA binding"/>
    <property type="evidence" value="ECO:0007669"/>
    <property type="project" value="TreeGrafter"/>
</dbReference>
<dbReference type="PROSITE" id="PS50071">
    <property type="entry name" value="HOMEOBOX_2"/>
    <property type="match status" value="1"/>
</dbReference>
<evidence type="ECO:0000313" key="11">
    <source>
        <dbReference type="Proteomes" id="UP001432322"/>
    </source>
</evidence>
<evidence type="ECO:0000313" key="10">
    <source>
        <dbReference type="EMBL" id="GMT32573.1"/>
    </source>
</evidence>
<dbReference type="InterPro" id="IPR009057">
    <property type="entry name" value="Homeodomain-like_sf"/>
</dbReference>
<keyword evidence="3 6" id="KW-0238">DNA-binding</keyword>
<name>A0AAV5WPM4_9BILA</name>
<dbReference type="Gene3D" id="1.10.10.60">
    <property type="entry name" value="Homeodomain-like"/>
    <property type="match status" value="1"/>
</dbReference>
<protein>
    <recommendedName>
        <fullName evidence="9">Homeobox domain-containing protein</fullName>
    </recommendedName>
</protein>
<evidence type="ECO:0000256" key="6">
    <source>
        <dbReference type="PROSITE-ProRule" id="PRU00108"/>
    </source>
</evidence>
<keyword evidence="11" id="KW-1185">Reference proteome</keyword>
<dbReference type="Proteomes" id="UP001432322">
    <property type="component" value="Unassembled WGS sequence"/>
</dbReference>
<feature type="compositionally biased region" description="Basic and acidic residues" evidence="8">
    <location>
        <begin position="36"/>
        <end position="45"/>
    </location>
</feature>
<evidence type="ECO:0000256" key="8">
    <source>
        <dbReference type="SAM" id="MobiDB-lite"/>
    </source>
</evidence>
<keyword evidence="2" id="KW-0217">Developmental protein</keyword>
<evidence type="ECO:0000256" key="4">
    <source>
        <dbReference type="ARBA" id="ARBA00023155"/>
    </source>
</evidence>
<accession>A0AAV5WPM4</accession>
<dbReference type="PANTHER" id="PTHR45793">
    <property type="entry name" value="HOMEOBOX PROTEIN"/>
    <property type="match status" value="1"/>
</dbReference>
<evidence type="ECO:0000256" key="7">
    <source>
        <dbReference type="RuleBase" id="RU000682"/>
    </source>
</evidence>
<feature type="region of interest" description="Disordered" evidence="8">
    <location>
        <begin position="94"/>
        <end position="155"/>
    </location>
</feature>
<dbReference type="GO" id="GO:0005634">
    <property type="term" value="C:nucleus"/>
    <property type="evidence" value="ECO:0007669"/>
    <property type="project" value="UniProtKB-SubCell"/>
</dbReference>
<feature type="compositionally biased region" description="Polar residues" evidence="8">
    <location>
        <begin position="144"/>
        <end position="153"/>
    </location>
</feature>
<reference evidence="10" key="1">
    <citation type="submission" date="2023-10" db="EMBL/GenBank/DDBJ databases">
        <title>Genome assembly of Pristionchus species.</title>
        <authorList>
            <person name="Yoshida K."/>
            <person name="Sommer R.J."/>
        </authorList>
    </citation>
    <scope>NUCLEOTIDE SEQUENCE</scope>
    <source>
        <strain evidence="10">RS5133</strain>
    </source>
</reference>
<organism evidence="10 11">
    <name type="scientific">Pristionchus fissidentatus</name>
    <dbReference type="NCBI Taxonomy" id="1538716"/>
    <lineage>
        <taxon>Eukaryota</taxon>
        <taxon>Metazoa</taxon>
        <taxon>Ecdysozoa</taxon>
        <taxon>Nematoda</taxon>
        <taxon>Chromadorea</taxon>
        <taxon>Rhabditida</taxon>
        <taxon>Rhabditina</taxon>
        <taxon>Diplogasteromorpha</taxon>
        <taxon>Diplogasteroidea</taxon>
        <taxon>Neodiplogasteridae</taxon>
        <taxon>Pristionchus</taxon>
    </lineage>
</organism>
<dbReference type="AlphaFoldDB" id="A0AAV5WPM4"/>
<gene>
    <name evidence="10" type="ORF">PFISCL1PPCAC_23870</name>
</gene>
<comment type="caution">
    <text evidence="10">The sequence shown here is derived from an EMBL/GenBank/DDBJ whole genome shotgun (WGS) entry which is preliminary data.</text>
</comment>
<evidence type="ECO:0000256" key="5">
    <source>
        <dbReference type="ARBA" id="ARBA00023242"/>
    </source>
</evidence>
<sequence length="263" mass="29192">VSGYSPFLLPSQNALIPFHPYLAPPTTSRSGQKNNGKRERTTYDKQSLDFLEAEFQIGHYPDAVRKESIARHLGLEEGKIQIWFKNRRAKMTSQKKQFEKMDKLRSSTESTPSASSADKSSPPSKLDCSPDSTTWVKKEEPSARSPTSTSTVSLAFPTVPGWPTPDATISNPLSALSISTSSFPSSLAPAWNLSDTVMGDQSIFPFPPMYFPVQAATSAPTLNSTDSTVAQNYALQYPAYYPHNIIDYYNNYYYPNNYPNFSG</sequence>
<feature type="compositionally biased region" description="Basic and acidic residues" evidence="8">
    <location>
        <begin position="96"/>
        <end position="106"/>
    </location>
</feature>
<dbReference type="PANTHER" id="PTHR45793:SF5">
    <property type="entry name" value="HOMEOTIC PROTEIN OCELLILESS"/>
    <property type="match status" value="1"/>
</dbReference>
<feature type="domain" description="Homeobox" evidence="9">
    <location>
        <begin position="34"/>
        <end position="94"/>
    </location>
</feature>
<evidence type="ECO:0000259" key="9">
    <source>
        <dbReference type="PROSITE" id="PS50071"/>
    </source>
</evidence>
<dbReference type="CDD" id="cd00086">
    <property type="entry name" value="homeodomain"/>
    <property type="match status" value="1"/>
</dbReference>
<keyword evidence="5 6" id="KW-0539">Nucleus</keyword>
<feature type="region of interest" description="Disordered" evidence="8">
    <location>
        <begin position="21"/>
        <end position="45"/>
    </location>
</feature>
<dbReference type="Pfam" id="PF00046">
    <property type="entry name" value="Homeodomain"/>
    <property type="match status" value="1"/>
</dbReference>
<feature type="DNA-binding region" description="Homeobox" evidence="6">
    <location>
        <begin position="36"/>
        <end position="95"/>
    </location>
</feature>
<feature type="compositionally biased region" description="Low complexity" evidence="8">
    <location>
        <begin position="107"/>
        <end position="125"/>
    </location>
</feature>